<keyword evidence="6" id="KW-0408">Iron</keyword>
<accession>A0AA35X1X4</accession>
<dbReference type="InterPro" id="IPR015853">
    <property type="entry name" value="ABC_transpr_FbpC"/>
</dbReference>
<keyword evidence="4" id="KW-0547">Nucleotide-binding</keyword>
<evidence type="ECO:0000256" key="6">
    <source>
        <dbReference type="ARBA" id="ARBA00023004"/>
    </source>
</evidence>
<keyword evidence="7" id="KW-0764">Sulfate transport</keyword>
<dbReference type="Gene3D" id="3.40.50.300">
    <property type="entry name" value="P-loop containing nucleotide triphosphate hydrolases"/>
    <property type="match status" value="1"/>
</dbReference>
<comment type="caution">
    <text evidence="11">The sequence shown here is derived from an EMBL/GenBank/DDBJ whole genome shotgun (WGS) entry which is preliminary data.</text>
</comment>
<dbReference type="InterPro" id="IPR027417">
    <property type="entry name" value="P-loop_NTPase"/>
</dbReference>
<keyword evidence="8" id="KW-0406">Ion transport</keyword>
<evidence type="ECO:0000256" key="4">
    <source>
        <dbReference type="ARBA" id="ARBA00022741"/>
    </source>
</evidence>
<proteinExistence type="predicted"/>
<dbReference type="Proteomes" id="UP001174909">
    <property type="component" value="Unassembled WGS sequence"/>
</dbReference>
<name>A0AA35X1X4_GEOBA</name>
<keyword evidence="5 11" id="KW-0067">ATP-binding</keyword>
<protein>
    <submittedName>
        <fullName evidence="11">Fe(3+) ions import ATP-binding protein FbpC</fullName>
    </submittedName>
</protein>
<evidence type="ECO:0000256" key="8">
    <source>
        <dbReference type="ARBA" id="ARBA00023065"/>
    </source>
</evidence>
<evidence type="ECO:0000256" key="7">
    <source>
        <dbReference type="ARBA" id="ARBA00023032"/>
    </source>
</evidence>
<dbReference type="InterPro" id="IPR003439">
    <property type="entry name" value="ABC_transporter-like_ATP-bd"/>
</dbReference>
<dbReference type="InterPro" id="IPR050093">
    <property type="entry name" value="ABC_SmlMolc_Importer"/>
</dbReference>
<dbReference type="EMBL" id="CASHTH010003162">
    <property type="protein sequence ID" value="CAI8041094.1"/>
    <property type="molecule type" value="Genomic_DNA"/>
</dbReference>
<dbReference type="InterPro" id="IPR013611">
    <property type="entry name" value="Transp-assoc_OB_typ2"/>
</dbReference>
<reference evidence="11" key="1">
    <citation type="submission" date="2023-03" db="EMBL/GenBank/DDBJ databases">
        <authorList>
            <person name="Steffen K."/>
            <person name="Cardenas P."/>
        </authorList>
    </citation>
    <scope>NUCLEOTIDE SEQUENCE</scope>
</reference>
<evidence type="ECO:0000256" key="2">
    <source>
        <dbReference type="ARBA" id="ARBA00022475"/>
    </source>
</evidence>
<dbReference type="PANTHER" id="PTHR42781">
    <property type="entry name" value="SPERMIDINE/PUTRESCINE IMPORT ATP-BINDING PROTEIN POTA"/>
    <property type="match status" value="1"/>
</dbReference>
<keyword evidence="2" id="KW-1003">Cell membrane</keyword>
<dbReference type="PROSITE" id="PS00211">
    <property type="entry name" value="ABC_TRANSPORTER_1"/>
    <property type="match status" value="1"/>
</dbReference>
<dbReference type="PROSITE" id="PS50893">
    <property type="entry name" value="ABC_TRANSPORTER_2"/>
    <property type="match status" value="1"/>
</dbReference>
<keyword evidence="9" id="KW-0472">Membrane</keyword>
<dbReference type="AlphaFoldDB" id="A0AA35X1X4"/>
<dbReference type="GO" id="GO:0016887">
    <property type="term" value="F:ATP hydrolysis activity"/>
    <property type="evidence" value="ECO:0007669"/>
    <property type="project" value="InterPro"/>
</dbReference>
<keyword evidence="1" id="KW-0813">Transport</keyword>
<dbReference type="Pfam" id="PF08402">
    <property type="entry name" value="TOBE_2"/>
    <property type="match status" value="1"/>
</dbReference>
<evidence type="ECO:0000256" key="5">
    <source>
        <dbReference type="ARBA" id="ARBA00022840"/>
    </source>
</evidence>
<dbReference type="SMART" id="SM00382">
    <property type="entry name" value="AAA"/>
    <property type="match status" value="1"/>
</dbReference>
<dbReference type="SUPFAM" id="SSF50331">
    <property type="entry name" value="MOP-like"/>
    <property type="match status" value="1"/>
</dbReference>
<gene>
    <name evidence="11" type="ORF">GBAR_LOCUS22834</name>
</gene>
<evidence type="ECO:0000313" key="12">
    <source>
        <dbReference type="Proteomes" id="UP001174909"/>
    </source>
</evidence>
<dbReference type="GO" id="GO:0015408">
    <property type="term" value="F:ABC-type ferric iron transporter activity"/>
    <property type="evidence" value="ECO:0007669"/>
    <property type="project" value="InterPro"/>
</dbReference>
<evidence type="ECO:0000313" key="11">
    <source>
        <dbReference type="EMBL" id="CAI8041094.1"/>
    </source>
</evidence>
<dbReference type="GO" id="GO:0005524">
    <property type="term" value="F:ATP binding"/>
    <property type="evidence" value="ECO:0007669"/>
    <property type="project" value="UniProtKB-KW"/>
</dbReference>
<dbReference type="CDD" id="cd03259">
    <property type="entry name" value="ABC_Carb_Solutes_like"/>
    <property type="match status" value="1"/>
</dbReference>
<dbReference type="InterPro" id="IPR017871">
    <property type="entry name" value="ABC_transporter-like_CS"/>
</dbReference>
<keyword evidence="3" id="KW-0410">Iron transport</keyword>
<dbReference type="InterPro" id="IPR003593">
    <property type="entry name" value="AAA+_ATPase"/>
</dbReference>
<evidence type="ECO:0000259" key="10">
    <source>
        <dbReference type="PROSITE" id="PS50893"/>
    </source>
</evidence>
<evidence type="ECO:0000256" key="9">
    <source>
        <dbReference type="ARBA" id="ARBA00023136"/>
    </source>
</evidence>
<dbReference type="PANTHER" id="PTHR42781:SF4">
    <property type="entry name" value="SPERMIDINE_PUTRESCINE IMPORT ATP-BINDING PROTEIN POTA"/>
    <property type="match status" value="1"/>
</dbReference>
<dbReference type="GO" id="GO:0043190">
    <property type="term" value="C:ATP-binding cassette (ABC) transporter complex"/>
    <property type="evidence" value="ECO:0007669"/>
    <property type="project" value="InterPro"/>
</dbReference>
<feature type="domain" description="ABC transporter" evidence="10">
    <location>
        <begin position="15"/>
        <end position="242"/>
    </location>
</feature>
<dbReference type="FunFam" id="3.40.50.300:FF:000425">
    <property type="entry name" value="Probable ABC transporter, ATP-binding subunit"/>
    <property type="match status" value="1"/>
</dbReference>
<dbReference type="Pfam" id="PF00005">
    <property type="entry name" value="ABC_tran"/>
    <property type="match status" value="1"/>
</dbReference>
<evidence type="ECO:0000256" key="3">
    <source>
        <dbReference type="ARBA" id="ARBA00022496"/>
    </source>
</evidence>
<organism evidence="11 12">
    <name type="scientific">Geodia barretti</name>
    <name type="common">Barrett's horny sponge</name>
    <dbReference type="NCBI Taxonomy" id="519541"/>
    <lineage>
        <taxon>Eukaryota</taxon>
        <taxon>Metazoa</taxon>
        <taxon>Porifera</taxon>
        <taxon>Demospongiae</taxon>
        <taxon>Heteroscleromorpha</taxon>
        <taxon>Tetractinellida</taxon>
        <taxon>Astrophorina</taxon>
        <taxon>Geodiidae</taxon>
        <taxon>Geodia</taxon>
    </lineage>
</organism>
<dbReference type="InterPro" id="IPR008995">
    <property type="entry name" value="Mo/tungstate-bd_C_term_dom"/>
</dbReference>
<sequence>MTPTDVNAAPPDDIIICRDVHKWYDGFHAVRGVTTYVKRGEVVIIIGPSGSGKSTFIRTINRLERHERGQIIVDGIPLTDDVRNIDAVRRHVGMEGALFPHLTVAQNVAFGLEKGRQRGRLMAEALQLVNLEGYAARYPHQLSGGQQQRVALARALAPAPDLILMDEPFSSLDAGLRGQLRAEVRAILKERGATVICVTHDQEEAMQLADRMAVMNEGRIEQLGSPEQVFNYPDTRFAAEFFGTADFLPAWRDGAYLTSEVGRIPWSEAWATPSRTDDELQVMVRPDCLDMEPEEEGNGVVVQREFLGAFNLYSVGLDSGRRVQVMQSHLARFDPGTRVRTFLREGHQPLPFIDGQALVDEPAYATEPDSS</sequence>
<evidence type="ECO:0000256" key="1">
    <source>
        <dbReference type="ARBA" id="ARBA00022448"/>
    </source>
</evidence>
<dbReference type="SUPFAM" id="SSF52540">
    <property type="entry name" value="P-loop containing nucleoside triphosphate hydrolases"/>
    <property type="match status" value="1"/>
</dbReference>
<keyword evidence="12" id="KW-1185">Reference proteome</keyword>